<feature type="compositionally biased region" description="Basic residues" evidence="1">
    <location>
        <begin position="1"/>
        <end position="11"/>
    </location>
</feature>
<organism evidence="2 3">
    <name type="scientific">Dactylonectria estremocensis</name>
    <dbReference type="NCBI Taxonomy" id="1079267"/>
    <lineage>
        <taxon>Eukaryota</taxon>
        <taxon>Fungi</taxon>
        <taxon>Dikarya</taxon>
        <taxon>Ascomycota</taxon>
        <taxon>Pezizomycotina</taxon>
        <taxon>Sordariomycetes</taxon>
        <taxon>Hypocreomycetidae</taxon>
        <taxon>Hypocreales</taxon>
        <taxon>Nectriaceae</taxon>
        <taxon>Dactylonectria</taxon>
    </lineage>
</organism>
<accession>A0A9P9F6B9</accession>
<dbReference type="Proteomes" id="UP000717696">
    <property type="component" value="Unassembled WGS sequence"/>
</dbReference>
<keyword evidence="3" id="KW-1185">Reference proteome</keyword>
<feature type="compositionally biased region" description="Low complexity" evidence="1">
    <location>
        <begin position="64"/>
        <end position="79"/>
    </location>
</feature>
<feature type="compositionally biased region" description="Basic and acidic residues" evidence="1">
    <location>
        <begin position="12"/>
        <end position="22"/>
    </location>
</feature>
<sequence>MSKNTKGGKRGLSHDRADELSNPKRGRVIAATESPGGTTLREKSPPRLHRTCAQPISASAKTMSSQAYGSSSSSSARSQLQDELSRLTIKEKLHKGITMSFARERKYGNDVIQGIGSHPLIPCNELQYLRHGLFTVKGMQKIAEFTSHVDACFDPILLETPENRAARLFQQGLNVPMWTLGLRGPQILGTWRNQHMRWRHLISLRESNQRLQSITGVVNSNPFMPFHPGLKVQSAEKPHSARPLPEGNRSLSPPENLLAFLEHSARKNGYRKLGLDSLVFKELLQPHMLDLDDIEIPPIGSMSEIGPIEVDEAEMLVSLDAKKGSITLYQTNLVDQTTGHFGTWMWFKIVKPLLSINGMAPPEFSPMPESQLAFAIPTLQHQSFPGAAHQLSLSFIFSKDGTPSLWSSYKPKVARGRSLPNIFLCLDNVESFVGDPEPWWGMLRDRAAGGQFIWSRVIEAMSEFSCLVEAKSKPGVGWVTVPAEKEDRQSAEFVHAQGLSKGPRGGKGQRKGKTISSGSGLRYEVENH</sequence>
<comment type="caution">
    <text evidence="2">The sequence shown here is derived from an EMBL/GenBank/DDBJ whole genome shotgun (WGS) entry which is preliminary data.</text>
</comment>
<evidence type="ECO:0000313" key="3">
    <source>
        <dbReference type="Proteomes" id="UP000717696"/>
    </source>
</evidence>
<reference evidence="2" key="1">
    <citation type="journal article" date="2021" name="Nat. Commun.">
        <title>Genetic determinants of endophytism in the Arabidopsis root mycobiome.</title>
        <authorList>
            <person name="Mesny F."/>
            <person name="Miyauchi S."/>
            <person name="Thiergart T."/>
            <person name="Pickel B."/>
            <person name="Atanasova L."/>
            <person name="Karlsson M."/>
            <person name="Huettel B."/>
            <person name="Barry K.W."/>
            <person name="Haridas S."/>
            <person name="Chen C."/>
            <person name="Bauer D."/>
            <person name="Andreopoulos W."/>
            <person name="Pangilinan J."/>
            <person name="LaButti K."/>
            <person name="Riley R."/>
            <person name="Lipzen A."/>
            <person name="Clum A."/>
            <person name="Drula E."/>
            <person name="Henrissat B."/>
            <person name="Kohler A."/>
            <person name="Grigoriev I.V."/>
            <person name="Martin F.M."/>
            <person name="Hacquard S."/>
        </authorList>
    </citation>
    <scope>NUCLEOTIDE SEQUENCE</scope>
    <source>
        <strain evidence="2">MPI-CAGE-AT-0021</strain>
    </source>
</reference>
<feature type="compositionally biased region" description="Polar residues" evidence="1">
    <location>
        <begin position="54"/>
        <end position="63"/>
    </location>
</feature>
<feature type="region of interest" description="Disordered" evidence="1">
    <location>
        <begin position="489"/>
        <end position="528"/>
    </location>
</feature>
<name>A0A9P9F6B9_9HYPO</name>
<gene>
    <name evidence="2" type="ORF">B0J13DRAFT_654589</name>
</gene>
<dbReference type="AlphaFoldDB" id="A0A9P9F6B9"/>
<dbReference type="EMBL" id="JAGMUU010000004">
    <property type="protein sequence ID" value="KAH7155054.1"/>
    <property type="molecule type" value="Genomic_DNA"/>
</dbReference>
<evidence type="ECO:0000313" key="2">
    <source>
        <dbReference type="EMBL" id="KAH7155054.1"/>
    </source>
</evidence>
<dbReference type="OrthoDB" id="5102470at2759"/>
<proteinExistence type="predicted"/>
<evidence type="ECO:0000256" key="1">
    <source>
        <dbReference type="SAM" id="MobiDB-lite"/>
    </source>
</evidence>
<protein>
    <submittedName>
        <fullName evidence="2">Uncharacterized protein</fullName>
    </submittedName>
</protein>
<feature type="region of interest" description="Disordered" evidence="1">
    <location>
        <begin position="1"/>
        <end position="79"/>
    </location>
</feature>